<dbReference type="InterPro" id="IPR020667">
    <property type="entry name" value="DNA_mismatch_repair_MutL"/>
</dbReference>
<dbReference type="Gene3D" id="3.30.1540.20">
    <property type="entry name" value="MutL, C-terminal domain, dimerisation subdomain"/>
    <property type="match status" value="1"/>
</dbReference>
<dbReference type="InterPro" id="IPR037198">
    <property type="entry name" value="MutL_C_sf"/>
</dbReference>
<dbReference type="Pfam" id="PF01119">
    <property type="entry name" value="DNA_mis_repair"/>
    <property type="match status" value="1"/>
</dbReference>
<dbReference type="SUPFAM" id="SSF54211">
    <property type="entry name" value="Ribosomal protein S5 domain 2-like"/>
    <property type="match status" value="1"/>
</dbReference>
<dbReference type="PROSITE" id="PS00058">
    <property type="entry name" value="DNA_MISMATCH_REPAIR_1"/>
    <property type="match status" value="1"/>
</dbReference>
<sequence>MSIQVLPPQVANQIAAGEVVERPSAVVKELMENCLDAGATRILVEIVNGGAKKILIRDNGCGIPQNELALALKRHATSKLSSIQDLNRLTSMGFRGEALASIAAVSRLTLTSKPASQNMAYAVEVEGIAQEPKISPASHPDGTTIEALDLFFNTPARRRFLKSEKTEFLQVEEVFKRIAISRPDVAFVLKNNGKVVYDLKAVGFQNEIRRLEALLGKGIASELNFFEWSDTSLSIRGYVSVRAKSKPVQYFFVNGRIVRDKVVIHAVREAYESVFAEKGDVSYVCFLQMPPEDVDINVHPQKSEVRFQESRRVHDFIQTSVMNVFRNAQMVLPETMNDTANSQQSHHYGGVKPLAFDEKSVSDFWALNSMKSNTQGAVIGENGSQIKKMDLNELLDTCTDTPPEVFKRTETEKNQVENSSESSDSDISEMPSSVKDTQDHVESFRKDVSGRKDNSCNGNSAGGASLNYNRMFNLGRGKSGFGERASSGYSGSGRARWSGDAMSKMFGTAAVETTEMLSEGSGVNNRDETLTACTDTAPVSIKSGGFQNESFQEADVNWHDPWYKDEVSEFSLYRVVTVTDDAEYAVISNGSQIRLIDIKKLAQALFTDSFMDNRRQLLQTVNLLVPFDFREKTFSPYVDGILHDLGFVTRVSKSAFTVLAVPYIVHGLNLADILASLLERLDDTTGVRDAMDILAEVLFNARIPENLSSKMIARLVQSITYEKYFEEKLSSAFENIDLSVYIENLRKK</sequence>
<name>A0A662ZM08_9GAMM</name>
<dbReference type="InterPro" id="IPR036890">
    <property type="entry name" value="HATPase_C_sf"/>
</dbReference>
<dbReference type="GO" id="GO:0032300">
    <property type="term" value="C:mismatch repair complex"/>
    <property type="evidence" value="ECO:0007669"/>
    <property type="project" value="InterPro"/>
</dbReference>
<dbReference type="Gene3D" id="3.30.230.10">
    <property type="match status" value="1"/>
</dbReference>
<dbReference type="SMART" id="SM01340">
    <property type="entry name" value="DNA_mis_repair"/>
    <property type="match status" value="1"/>
</dbReference>
<dbReference type="InterPro" id="IPR014721">
    <property type="entry name" value="Ribsml_uS5_D2-typ_fold_subgr"/>
</dbReference>
<dbReference type="GO" id="GO:0005524">
    <property type="term" value="F:ATP binding"/>
    <property type="evidence" value="ECO:0007669"/>
    <property type="project" value="InterPro"/>
</dbReference>
<keyword evidence="9" id="KW-1185">Reference proteome</keyword>
<evidence type="ECO:0000313" key="8">
    <source>
        <dbReference type="EMBL" id="SFP58686.1"/>
    </source>
</evidence>
<dbReference type="InterPro" id="IPR014762">
    <property type="entry name" value="DNA_mismatch_repair_CS"/>
</dbReference>
<organism evidence="8 9">
    <name type="scientific">Ruminobacter amylophilus</name>
    <dbReference type="NCBI Taxonomy" id="867"/>
    <lineage>
        <taxon>Bacteria</taxon>
        <taxon>Pseudomonadati</taxon>
        <taxon>Pseudomonadota</taxon>
        <taxon>Gammaproteobacteria</taxon>
        <taxon>Aeromonadales</taxon>
        <taxon>Succinivibrionaceae</taxon>
        <taxon>Ruminobacter</taxon>
    </lineage>
</organism>
<dbReference type="NCBIfam" id="TIGR00585">
    <property type="entry name" value="mutl"/>
    <property type="match status" value="1"/>
</dbReference>
<dbReference type="InterPro" id="IPR002099">
    <property type="entry name" value="MutL/Mlh/PMS"/>
</dbReference>
<dbReference type="InterPro" id="IPR042120">
    <property type="entry name" value="MutL_C_dimsub"/>
</dbReference>
<comment type="similarity">
    <text evidence="1 5">Belongs to the DNA mismatch repair MutL/HexB family.</text>
</comment>
<dbReference type="InterPro" id="IPR013507">
    <property type="entry name" value="DNA_mismatch_S5_2-like"/>
</dbReference>
<dbReference type="GO" id="GO:0140664">
    <property type="term" value="F:ATP-dependent DNA damage sensor activity"/>
    <property type="evidence" value="ECO:0007669"/>
    <property type="project" value="InterPro"/>
</dbReference>
<dbReference type="Gene3D" id="3.30.1370.100">
    <property type="entry name" value="MutL, C-terminal domain, regulatory subdomain"/>
    <property type="match status" value="1"/>
</dbReference>
<dbReference type="OrthoDB" id="9763467at2"/>
<evidence type="ECO:0000256" key="6">
    <source>
        <dbReference type="SAM" id="MobiDB-lite"/>
    </source>
</evidence>
<dbReference type="GO" id="GO:0030983">
    <property type="term" value="F:mismatched DNA binding"/>
    <property type="evidence" value="ECO:0007669"/>
    <property type="project" value="InterPro"/>
</dbReference>
<dbReference type="SUPFAM" id="SSF55874">
    <property type="entry name" value="ATPase domain of HSP90 chaperone/DNA topoisomerase II/histidine kinase"/>
    <property type="match status" value="1"/>
</dbReference>
<dbReference type="Gene3D" id="3.30.565.10">
    <property type="entry name" value="Histidine kinase-like ATPase, C-terminal domain"/>
    <property type="match status" value="1"/>
</dbReference>
<evidence type="ECO:0000256" key="3">
    <source>
        <dbReference type="ARBA" id="ARBA00022763"/>
    </source>
</evidence>
<proteinExistence type="inferred from homology"/>
<dbReference type="EMBL" id="FOXF01000040">
    <property type="protein sequence ID" value="SFP58686.1"/>
    <property type="molecule type" value="Genomic_DNA"/>
</dbReference>
<dbReference type="GO" id="GO:0006298">
    <property type="term" value="P:mismatch repair"/>
    <property type="evidence" value="ECO:0007669"/>
    <property type="project" value="UniProtKB-UniRule"/>
</dbReference>
<evidence type="ECO:0000256" key="4">
    <source>
        <dbReference type="ARBA" id="ARBA00023204"/>
    </source>
</evidence>
<gene>
    <name evidence="5" type="primary">mutL</name>
    <name evidence="8" type="ORF">SAMN02910344_01794</name>
</gene>
<dbReference type="CDD" id="cd16926">
    <property type="entry name" value="HATPase_MutL-MLH-PMS-like"/>
    <property type="match status" value="1"/>
</dbReference>
<dbReference type="Proteomes" id="UP000243745">
    <property type="component" value="Unassembled WGS sequence"/>
</dbReference>
<dbReference type="AlphaFoldDB" id="A0A662ZM08"/>
<feature type="region of interest" description="Disordered" evidence="6">
    <location>
        <begin position="397"/>
        <end position="462"/>
    </location>
</feature>
<comment type="function">
    <text evidence="5">This protein is involved in the repair of mismatches in DNA. It is required for dam-dependent methyl-directed DNA mismatch repair. May act as a 'molecular matchmaker', a protein that promotes the formation of a stable complex between two or more DNA-binding proteins in an ATP-dependent manner without itself being part of a final effector complex.</text>
</comment>
<dbReference type="Pfam" id="PF13589">
    <property type="entry name" value="HATPase_c_3"/>
    <property type="match status" value="1"/>
</dbReference>
<evidence type="ECO:0000256" key="1">
    <source>
        <dbReference type="ARBA" id="ARBA00006082"/>
    </source>
</evidence>
<reference evidence="8 9" key="1">
    <citation type="submission" date="2016-10" db="EMBL/GenBank/DDBJ databases">
        <authorList>
            <person name="Varghese N."/>
            <person name="Submissions S."/>
        </authorList>
    </citation>
    <scope>NUCLEOTIDE SEQUENCE [LARGE SCALE GENOMIC DNA]</scope>
    <source>
        <strain evidence="8 9">DSM 1361</strain>
    </source>
</reference>
<evidence type="ECO:0000256" key="2">
    <source>
        <dbReference type="ARBA" id="ARBA00021975"/>
    </source>
</evidence>
<keyword evidence="4 5" id="KW-0234">DNA repair</keyword>
<dbReference type="InterPro" id="IPR042121">
    <property type="entry name" value="MutL_C_regsub"/>
</dbReference>
<feature type="domain" description="DNA mismatch repair protein S5" evidence="7">
    <location>
        <begin position="211"/>
        <end position="326"/>
    </location>
</feature>
<dbReference type="RefSeq" id="WP_093142973.1">
    <property type="nucleotide sequence ID" value="NZ_FOXF01000040.1"/>
</dbReference>
<accession>A0A662ZM08</accession>
<keyword evidence="3 5" id="KW-0227">DNA damage</keyword>
<dbReference type="PANTHER" id="PTHR10073">
    <property type="entry name" value="DNA MISMATCH REPAIR PROTEIN MLH, PMS, MUTL"/>
    <property type="match status" value="1"/>
</dbReference>
<dbReference type="SUPFAM" id="SSF118116">
    <property type="entry name" value="DNA mismatch repair protein MutL"/>
    <property type="match status" value="1"/>
</dbReference>
<evidence type="ECO:0000259" key="7">
    <source>
        <dbReference type="SMART" id="SM01340"/>
    </source>
</evidence>
<evidence type="ECO:0000313" key="9">
    <source>
        <dbReference type="Proteomes" id="UP000243745"/>
    </source>
</evidence>
<dbReference type="HAMAP" id="MF_00149">
    <property type="entry name" value="DNA_mis_repair"/>
    <property type="match status" value="1"/>
</dbReference>
<dbReference type="PANTHER" id="PTHR10073:SF12">
    <property type="entry name" value="DNA MISMATCH REPAIR PROTEIN MLH1"/>
    <property type="match status" value="1"/>
</dbReference>
<dbReference type="FunFam" id="3.30.565.10:FF:000003">
    <property type="entry name" value="DNA mismatch repair endonuclease MutL"/>
    <property type="match status" value="1"/>
</dbReference>
<dbReference type="GO" id="GO:0016887">
    <property type="term" value="F:ATP hydrolysis activity"/>
    <property type="evidence" value="ECO:0007669"/>
    <property type="project" value="InterPro"/>
</dbReference>
<protein>
    <recommendedName>
        <fullName evidence="2 5">DNA mismatch repair protein MutL</fullName>
    </recommendedName>
</protein>
<feature type="compositionally biased region" description="Basic and acidic residues" evidence="6">
    <location>
        <begin position="405"/>
        <end position="415"/>
    </location>
</feature>
<dbReference type="InterPro" id="IPR020568">
    <property type="entry name" value="Ribosomal_Su5_D2-typ_SF"/>
</dbReference>
<feature type="compositionally biased region" description="Basic and acidic residues" evidence="6">
    <location>
        <begin position="436"/>
        <end position="454"/>
    </location>
</feature>
<evidence type="ECO:0000256" key="5">
    <source>
        <dbReference type="HAMAP-Rule" id="MF_00149"/>
    </source>
</evidence>
<dbReference type="InterPro" id="IPR038973">
    <property type="entry name" value="MutL/Mlh/Pms-like"/>
</dbReference>